<evidence type="ECO:0000313" key="1">
    <source>
        <dbReference type="EMBL" id="MCI4384804.1"/>
    </source>
</evidence>
<comment type="caution">
    <text evidence="1">The sequence shown here is derived from an EMBL/GenBank/DDBJ whole genome shotgun (WGS) entry which is preliminary data.</text>
</comment>
<gene>
    <name evidence="1" type="ORF">PGIGA_G00042850</name>
</gene>
<organism evidence="1 2">
    <name type="scientific">Pangasianodon gigas</name>
    <name type="common">Mekong giant catfish</name>
    <name type="synonym">Pangasius gigas</name>
    <dbReference type="NCBI Taxonomy" id="30993"/>
    <lineage>
        <taxon>Eukaryota</taxon>
        <taxon>Metazoa</taxon>
        <taxon>Chordata</taxon>
        <taxon>Craniata</taxon>
        <taxon>Vertebrata</taxon>
        <taxon>Euteleostomi</taxon>
        <taxon>Actinopterygii</taxon>
        <taxon>Neopterygii</taxon>
        <taxon>Teleostei</taxon>
        <taxon>Ostariophysi</taxon>
        <taxon>Siluriformes</taxon>
        <taxon>Pangasiidae</taxon>
        <taxon>Pangasianodon</taxon>
    </lineage>
</organism>
<keyword evidence="2" id="KW-1185">Reference proteome</keyword>
<dbReference type="EMBL" id="CM040466">
    <property type="protein sequence ID" value="MCI4384804.1"/>
    <property type="molecule type" value="Genomic_DNA"/>
</dbReference>
<accession>A0ACC5X0C2</accession>
<reference evidence="1 2" key="1">
    <citation type="journal article" date="2022" name="bioRxiv">
        <title>An ancient truncated duplication of the anti-Mullerian hormone receptor type 2 gene is a potential conserved master sex determinant in the Pangasiidae catfish family.</title>
        <authorList>
            <person name="Wen M."/>
            <person name="Pan Q."/>
            <person name="Jouanno E."/>
            <person name="Montfort J."/>
            <person name="Zahm M."/>
            <person name="Cabau C."/>
            <person name="Klopp C."/>
            <person name="Iampietro C."/>
            <person name="Roques C."/>
            <person name="Bouchez O."/>
            <person name="Castinel A."/>
            <person name="Donnadieu C."/>
            <person name="Parrinello H."/>
            <person name="Poncet C."/>
            <person name="Belmonte E."/>
            <person name="Gautier V."/>
            <person name="Avarre J.-C."/>
            <person name="Dugue R."/>
            <person name="Gustiano R."/>
            <person name="Ha T.T.T."/>
            <person name="Campet M."/>
            <person name="Sriphairoj K."/>
            <person name="Ribolli J."/>
            <person name="de Almeida F.L."/>
            <person name="Desvignes T."/>
            <person name="Postlethwait J.H."/>
            <person name="Bucao C.F."/>
            <person name="Robinson-Rechavi M."/>
            <person name="Bobe J."/>
            <person name="Herpin A."/>
            <person name="Guiguen Y."/>
        </authorList>
    </citation>
    <scope>NUCLEOTIDE SEQUENCE [LARGE SCALE GENOMIC DNA]</scope>
    <source>
        <strain evidence="1">YG-Dec2019</strain>
    </source>
</reference>
<protein>
    <submittedName>
        <fullName evidence="1">Uncharacterized protein</fullName>
    </submittedName>
</protein>
<evidence type="ECO:0000313" key="2">
    <source>
        <dbReference type="Proteomes" id="UP000829447"/>
    </source>
</evidence>
<sequence>MVVDMLTSPQEQIPPRVPPMEEDGRNSPTALSANRHSDHHPHAVPHASLFHRSDDPGSSSASRSLNMVRTNPSDGADSSEEQRMNSSERDSMESHEDRDESRHRQPEDKTTRSCKRKLDLTSLSLGSHDATKAQDSEKKDPESPPPAKRWVIGPLFQSFKSKMASFTEIVMSPVRLFKPNELPAGSNNQAPSVTHVNKEDVGTDSKDVFSKKEEKKITPVTKLPVVQRLNFDTNSSDVRNSEQDKVMISQSGSEQRQDSEDDGSFGSLNSASTRRSTIQITEVVRASNVQQSSREEKQNCKSMNPNPSPRTGLVDGTDSVRTSLTKGSESGKAVQELIVLCEEKALDELTKHAEHSDKTKSQDQEQPLPKNLRLPTPAIGKKKKGRGMERSELAEMVKRVEKEGTVGTDQVEESPTVTQTKTFQNSRPVQTGKQRKVPVSDECLSTCNSGDVQMSDLNSCNSSEREKIGQMRASRSRSKREKDVKCTLVALDIMSATSGTTRSALIDLISTNVTNDSTPAEGPPLSGSLTWAGSRTTRQRKTNKVCEERKSDIAESCCIDPAERLKSSNGTSVSKLVRRNNIRQAKRKSETSTTSAAKKPQVNKKSLNTRRVKRAVDAFEDQGMSMSLTLKVGSGVDGDKEANSIMTCGITTRGRKMGGDVMQADASCPSRTTPEDRFCVKDDRLTEVNGGHLEKKDKRRRWCVYSERRETDDELDQEDDSKPGQTSSGCGSNRLKRSLSCPDITSLQHGHDASSAPVNEKTLCHPSPLKKVPHLNVNVPSPFKRTRRHTVCSVEIEREIAPLCLRKEVYPKWGSTSNCLYPRSPSKSLASLVSCFLSSPQAFLSKKSSRGHNDDSGYGASSSDLRNVSSSSSSLSPPLLNSPASSSVMSGSAFFANAPHTPEQSSVSSHCSVFDAVSMEADEGVVQRESEENEQSSAVSEEKALSDSEIKTDSKQMERRKVSSIRIRKTLPKPQYNLTPMGLPKAVRIKKKVFSVEEIYTNKNFFKPPEGRLETIFEVPLSRRDGSQSLIGPKRVKRFVEFPELGVARKPRKPLVGGAGGGGAQRKAAGNSGMGRTRRGREEEALHLQDFDSLLCSKLNELDLWMAMEQMVY</sequence>
<dbReference type="Proteomes" id="UP000829447">
    <property type="component" value="Linkage Group LG13"/>
</dbReference>
<proteinExistence type="predicted"/>
<name>A0ACC5X0C2_PANGG</name>